<dbReference type="PANTHER" id="PTHR16483">
    <property type="entry name" value="GASTROKINE 1"/>
    <property type="match status" value="1"/>
</dbReference>
<dbReference type="AlphaFoldDB" id="A0A6A4WSY9"/>
<sequence>MASASLLAGLLAALATIQGVAPLSVKVHQLTLVGDDGQRAPVRVVIDESRQVALVTPTANEHASVSLYDFHQRVVAHRTGSTEECFLERLQEDFFEHQSRLEAIRDQVVVGPAETLYTWNVNLTDHETGEQAGRRVRAFCAGATATWLSPQRPTVLEFHGIEYPVNPLEAAAWSDDLPATAEDEYRIPLGPDGADRLHYQSIRIVELTTSDVFSPL</sequence>
<dbReference type="Proteomes" id="UP000440578">
    <property type="component" value="Unassembled WGS sequence"/>
</dbReference>
<keyword evidence="1" id="KW-0732">Signal</keyword>
<feature type="signal peptide" evidence="1">
    <location>
        <begin position="1"/>
        <end position="22"/>
    </location>
</feature>
<organism evidence="2 3">
    <name type="scientific">Amphibalanus amphitrite</name>
    <name type="common">Striped barnacle</name>
    <name type="synonym">Balanus amphitrite</name>
    <dbReference type="NCBI Taxonomy" id="1232801"/>
    <lineage>
        <taxon>Eukaryota</taxon>
        <taxon>Metazoa</taxon>
        <taxon>Ecdysozoa</taxon>
        <taxon>Arthropoda</taxon>
        <taxon>Crustacea</taxon>
        <taxon>Multicrustacea</taxon>
        <taxon>Cirripedia</taxon>
        <taxon>Thoracica</taxon>
        <taxon>Thoracicalcarea</taxon>
        <taxon>Balanomorpha</taxon>
        <taxon>Balanoidea</taxon>
        <taxon>Balanidae</taxon>
        <taxon>Amphibalaninae</taxon>
        <taxon>Amphibalanus</taxon>
    </lineage>
</organism>
<proteinExistence type="predicted"/>
<dbReference type="OrthoDB" id="10646540at2759"/>
<dbReference type="InterPro" id="IPR051772">
    <property type="entry name" value="Gastrokine"/>
</dbReference>
<protein>
    <submittedName>
        <fullName evidence="2">Uncharacterized protein</fullName>
    </submittedName>
</protein>
<feature type="chain" id="PRO_5025498840" evidence="1">
    <location>
        <begin position="23"/>
        <end position="216"/>
    </location>
</feature>
<dbReference type="EMBL" id="VIIS01000622">
    <property type="protein sequence ID" value="KAF0306934.1"/>
    <property type="molecule type" value="Genomic_DNA"/>
</dbReference>
<keyword evidence="3" id="KW-1185">Reference proteome</keyword>
<name>A0A6A4WSY9_AMPAM</name>
<reference evidence="2 3" key="1">
    <citation type="submission" date="2019-07" db="EMBL/GenBank/DDBJ databases">
        <title>Draft genome assembly of a fouling barnacle, Amphibalanus amphitrite (Darwin, 1854): The first reference genome for Thecostraca.</title>
        <authorList>
            <person name="Kim W."/>
        </authorList>
    </citation>
    <scope>NUCLEOTIDE SEQUENCE [LARGE SCALE GENOMIC DNA]</scope>
    <source>
        <strain evidence="2">SNU_AA5</strain>
        <tissue evidence="2">Soma without cirri and trophi</tissue>
    </source>
</reference>
<evidence type="ECO:0000256" key="1">
    <source>
        <dbReference type="SAM" id="SignalP"/>
    </source>
</evidence>
<evidence type="ECO:0000313" key="3">
    <source>
        <dbReference type="Proteomes" id="UP000440578"/>
    </source>
</evidence>
<gene>
    <name evidence="2" type="ORF">FJT64_021659</name>
</gene>
<accession>A0A6A4WSY9</accession>
<evidence type="ECO:0000313" key="2">
    <source>
        <dbReference type="EMBL" id="KAF0306934.1"/>
    </source>
</evidence>
<comment type="caution">
    <text evidence="2">The sequence shown here is derived from an EMBL/GenBank/DDBJ whole genome shotgun (WGS) entry which is preliminary data.</text>
</comment>